<feature type="binding site" evidence="7">
    <location>
        <position position="94"/>
    </location>
    <ligand>
        <name>substrate</name>
    </ligand>
</feature>
<dbReference type="Pfam" id="PF07969">
    <property type="entry name" value="Amidohydro_3"/>
    <property type="match status" value="1"/>
</dbReference>
<dbReference type="GO" id="GO:0008270">
    <property type="term" value="F:zinc ion binding"/>
    <property type="evidence" value="ECO:0007669"/>
    <property type="project" value="UniProtKB-UniRule"/>
</dbReference>
<feature type="active site" evidence="7">
    <location>
        <position position="305"/>
    </location>
</feature>
<dbReference type="InterPro" id="IPR004722">
    <property type="entry name" value="DHOase"/>
</dbReference>
<proteinExistence type="inferred from homology"/>
<name>A0A5R9H0C3_9PROT</name>
<evidence type="ECO:0000256" key="3">
    <source>
        <dbReference type="ARBA" id="ARBA00022723"/>
    </source>
</evidence>
<dbReference type="CDD" id="cd01317">
    <property type="entry name" value="DHOase_IIa"/>
    <property type="match status" value="1"/>
</dbReference>
<comment type="catalytic activity">
    <reaction evidence="7">
        <text>(S)-dihydroorotate + H2O = N-carbamoyl-L-aspartate + H(+)</text>
        <dbReference type="Rhea" id="RHEA:24296"/>
        <dbReference type="ChEBI" id="CHEBI:15377"/>
        <dbReference type="ChEBI" id="CHEBI:15378"/>
        <dbReference type="ChEBI" id="CHEBI:30864"/>
        <dbReference type="ChEBI" id="CHEBI:32814"/>
        <dbReference type="EC" id="3.5.2.3"/>
    </reaction>
</comment>
<dbReference type="SUPFAM" id="SSF51338">
    <property type="entry name" value="Composite domain of metallo-dependent hydrolases"/>
    <property type="match status" value="1"/>
</dbReference>
<comment type="cofactor">
    <cofactor evidence="7">
        <name>Zn(2+)</name>
        <dbReference type="ChEBI" id="CHEBI:29105"/>
    </cofactor>
    <text evidence="7">Binds 2 Zn(2+) ions per subunit.</text>
</comment>
<gene>
    <name evidence="7" type="primary">pyrC</name>
    <name evidence="10" type="ORF">FEF65_01970</name>
</gene>
<feature type="binding site" evidence="7">
    <location>
        <position position="60"/>
    </location>
    <ligand>
        <name>Zn(2+)</name>
        <dbReference type="ChEBI" id="CHEBI:29105"/>
        <label>1</label>
    </ligand>
</feature>
<dbReference type="PROSITE" id="PS00483">
    <property type="entry name" value="DIHYDROOROTASE_2"/>
    <property type="match status" value="1"/>
</dbReference>
<evidence type="ECO:0000256" key="4">
    <source>
        <dbReference type="ARBA" id="ARBA00022801"/>
    </source>
</evidence>
<dbReference type="PANTHER" id="PTHR43668">
    <property type="entry name" value="ALLANTOINASE"/>
    <property type="match status" value="1"/>
</dbReference>
<sequence length="433" mass="46358">MILRIQNGHIIDPANGIDRIADLWVRDGVIAAIGESDCGPADQTIDAGGCIVCPGLIDMHVHLREPGQEWKEDIASGSRAAVAGGVTSMCCMPNTGPHIDHAGIALQIIARAKQVGLCNVYPIGAVTKNLDGKELTEMRELSRAGCVAFSDDGMPIWHAGVMRKSLEYAASFGFMIIQHAEEKMLTGNGAINEGWVSTQLGVAGMPAVGEDSMIARDIMLAELSGARYHVAHISTKGAVELVRQARGKGLKVTTEAAPHHFALTEEAVLGYNADAKMSPPLRTEEDRLAVIEGLRDGTIDVIATDHAPHHEDDKRCGLSCAAFGIVGLETMLPLSLQLVRDQVLEMPRLLATMTCNPARLLGLKAGTLSIGAEADICIFDPEKKWTLDRKKLFSKGKNTPWHGMEMTGQVTHTIKAGQPVFSHGAIVGEAAYE</sequence>
<dbReference type="Gene3D" id="3.20.20.140">
    <property type="entry name" value="Metal-dependent hydrolases"/>
    <property type="match status" value="1"/>
</dbReference>
<keyword evidence="5 7" id="KW-0862">Zinc</keyword>
<evidence type="ECO:0000313" key="10">
    <source>
        <dbReference type="EMBL" id="TLS68504.1"/>
    </source>
</evidence>
<feature type="binding site" evidence="7">
    <location>
        <position position="152"/>
    </location>
    <ligand>
        <name>Zn(2+)</name>
        <dbReference type="ChEBI" id="CHEBI:29105"/>
        <label>2</label>
    </ligand>
</feature>
<dbReference type="AlphaFoldDB" id="A0A5R9H0C3"/>
<dbReference type="PROSITE" id="PS00482">
    <property type="entry name" value="DIHYDROOROTASE_1"/>
    <property type="match status" value="1"/>
</dbReference>
<evidence type="ECO:0000259" key="9">
    <source>
        <dbReference type="Pfam" id="PF12890"/>
    </source>
</evidence>
<dbReference type="EMBL" id="VBRY01000002">
    <property type="protein sequence ID" value="TLS68504.1"/>
    <property type="molecule type" value="Genomic_DNA"/>
</dbReference>
<feature type="domain" description="Dihydroorotase catalytic" evidence="9">
    <location>
        <begin position="51"/>
        <end position="236"/>
    </location>
</feature>
<dbReference type="InterPro" id="IPR011059">
    <property type="entry name" value="Metal-dep_hydrolase_composite"/>
</dbReference>
<dbReference type="GO" id="GO:0004151">
    <property type="term" value="F:dihydroorotase activity"/>
    <property type="evidence" value="ECO:0007669"/>
    <property type="project" value="UniProtKB-UniRule"/>
</dbReference>
<dbReference type="Gene3D" id="2.30.40.10">
    <property type="entry name" value="Urease, subunit C, domain 1"/>
    <property type="match status" value="1"/>
</dbReference>
<evidence type="ECO:0000256" key="5">
    <source>
        <dbReference type="ARBA" id="ARBA00022833"/>
    </source>
</evidence>
<feature type="binding site" evidence="7">
    <location>
        <position position="305"/>
    </location>
    <ligand>
        <name>Zn(2+)</name>
        <dbReference type="ChEBI" id="CHEBI:29105"/>
        <label>1</label>
    </ligand>
</feature>
<dbReference type="GO" id="GO:0044205">
    <property type="term" value="P:'de novo' UMP biosynthetic process"/>
    <property type="evidence" value="ECO:0007669"/>
    <property type="project" value="UniProtKB-UniRule"/>
</dbReference>
<dbReference type="InterPro" id="IPR032466">
    <property type="entry name" value="Metal_Hydrolase"/>
</dbReference>
<keyword evidence="11" id="KW-1185">Reference proteome</keyword>
<dbReference type="EC" id="3.5.2.3" evidence="7"/>
<dbReference type="InterPro" id="IPR024403">
    <property type="entry name" value="DHOase_cat"/>
</dbReference>
<dbReference type="Proteomes" id="UP000306585">
    <property type="component" value="Unassembled WGS sequence"/>
</dbReference>
<dbReference type="Pfam" id="PF12890">
    <property type="entry name" value="DHOase"/>
    <property type="match status" value="1"/>
</dbReference>
<keyword evidence="4 7" id="KW-0378">Hydrolase</keyword>
<feature type="binding site" evidence="7">
    <location>
        <position position="179"/>
    </location>
    <ligand>
        <name>Zn(2+)</name>
        <dbReference type="ChEBI" id="CHEBI:29105"/>
        <label>2</label>
    </ligand>
</feature>
<reference evidence="10 11" key="1">
    <citation type="journal article" date="2019" name="Appl. Environ. Microbiol.">
        <title>Environmental Evidence and Genomic Insight of Iron-oxidizing Bacteria Preference Towards More Corrosion Resistant Stainless Steel at Higher Salinities.</title>
        <authorList>
            <person name="Garrison C.E."/>
            <person name="Price K.A."/>
            <person name="Field E.K."/>
        </authorList>
    </citation>
    <scope>NUCLEOTIDE SEQUENCE [LARGE SCALE GENOMIC DNA]</scope>
    <source>
        <strain evidence="10 11">P3</strain>
    </source>
</reference>
<dbReference type="GO" id="GO:0005737">
    <property type="term" value="C:cytoplasm"/>
    <property type="evidence" value="ECO:0007669"/>
    <property type="project" value="TreeGrafter"/>
</dbReference>
<feature type="binding site" evidence="7">
    <location>
        <begin position="323"/>
        <end position="324"/>
    </location>
    <ligand>
        <name>substrate</name>
    </ligand>
</feature>
<organism evidence="10 11">
    <name type="scientific">Mariprofundus erugo</name>
    <dbReference type="NCBI Taxonomy" id="2528639"/>
    <lineage>
        <taxon>Bacteria</taxon>
        <taxon>Pseudomonadati</taxon>
        <taxon>Pseudomonadota</taxon>
        <taxon>Candidatius Mariprofundia</taxon>
        <taxon>Mariprofundales</taxon>
        <taxon>Mariprofundaceae</taxon>
        <taxon>Mariprofundus</taxon>
    </lineage>
</organism>
<feature type="binding site" evidence="7">
    <location>
        <begin position="62"/>
        <end position="64"/>
    </location>
    <ligand>
        <name>substrate</name>
    </ligand>
</feature>
<dbReference type="GO" id="GO:0004038">
    <property type="term" value="F:allantoinase activity"/>
    <property type="evidence" value="ECO:0007669"/>
    <property type="project" value="TreeGrafter"/>
</dbReference>
<evidence type="ECO:0000256" key="7">
    <source>
        <dbReference type="HAMAP-Rule" id="MF_00220"/>
    </source>
</evidence>
<dbReference type="HAMAP" id="MF_00220_B">
    <property type="entry name" value="PyrC_classI_B"/>
    <property type="match status" value="1"/>
</dbReference>
<evidence type="ECO:0000256" key="6">
    <source>
        <dbReference type="ARBA" id="ARBA00022975"/>
    </source>
</evidence>
<keyword evidence="3 7" id="KW-0479">Metal-binding</keyword>
<dbReference type="OrthoDB" id="9803027at2"/>
<dbReference type="InterPro" id="IPR050138">
    <property type="entry name" value="DHOase/Allantoinase_Hydrolase"/>
</dbReference>
<keyword evidence="6 7" id="KW-0665">Pyrimidine biosynthesis</keyword>
<dbReference type="InterPro" id="IPR002195">
    <property type="entry name" value="Dihydroorotase_CS"/>
</dbReference>
<comment type="pathway">
    <text evidence="7">Pyrimidine metabolism; UMP biosynthesis via de novo pathway; (S)-dihydroorotate from bicarbonate: step 3/3.</text>
</comment>
<feature type="binding site" evidence="7">
    <location>
        <position position="232"/>
    </location>
    <ligand>
        <name>Zn(2+)</name>
        <dbReference type="ChEBI" id="CHEBI:29105"/>
        <label>2</label>
    </ligand>
</feature>
<evidence type="ECO:0000259" key="8">
    <source>
        <dbReference type="Pfam" id="PF07969"/>
    </source>
</evidence>
<protein>
    <recommendedName>
        <fullName evidence="7">Dihydroorotase</fullName>
        <shortName evidence="7">DHOase</shortName>
        <ecNumber evidence="7">3.5.2.3</ecNumber>
    </recommendedName>
</protein>
<dbReference type="InterPro" id="IPR013108">
    <property type="entry name" value="Amidohydro_3"/>
</dbReference>
<evidence type="ECO:0000313" key="11">
    <source>
        <dbReference type="Proteomes" id="UP000306585"/>
    </source>
</evidence>
<dbReference type="NCBIfam" id="TIGR00857">
    <property type="entry name" value="pyrC_multi"/>
    <property type="match status" value="1"/>
</dbReference>
<evidence type="ECO:0000256" key="1">
    <source>
        <dbReference type="ARBA" id="ARBA00002368"/>
    </source>
</evidence>
<feature type="binding site" evidence="7">
    <location>
        <position position="152"/>
    </location>
    <ligand>
        <name>Zn(2+)</name>
        <dbReference type="ChEBI" id="CHEBI:29105"/>
        <label>1</label>
    </ligand>
</feature>
<comment type="caution">
    <text evidence="7">Lacks conserved residue(s) required for the propagation of feature annotation.</text>
</comment>
<feature type="domain" description="Amidohydrolase 3" evidence="8">
    <location>
        <begin position="340"/>
        <end position="421"/>
    </location>
</feature>
<dbReference type="UniPathway" id="UPA00070">
    <property type="reaction ID" value="UER00117"/>
</dbReference>
<evidence type="ECO:0000256" key="2">
    <source>
        <dbReference type="ARBA" id="ARBA00010286"/>
    </source>
</evidence>
<feature type="binding site" evidence="7">
    <location>
        <position position="62"/>
    </location>
    <ligand>
        <name>Zn(2+)</name>
        <dbReference type="ChEBI" id="CHEBI:29105"/>
        <label>1</label>
    </ligand>
</feature>
<accession>A0A5R9H0C3</accession>
<dbReference type="SUPFAM" id="SSF51556">
    <property type="entry name" value="Metallo-dependent hydrolases"/>
    <property type="match status" value="1"/>
</dbReference>
<comment type="similarity">
    <text evidence="2 7">Belongs to the metallo-dependent hydrolases superfamily. DHOase family. Class I DHOase subfamily.</text>
</comment>
<comment type="function">
    <text evidence="1 7">Catalyzes the reversible cyclization of carbamoyl aspartate to dihydroorotate.</text>
</comment>
<feature type="binding site" evidence="7">
    <location>
        <position position="309"/>
    </location>
    <ligand>
        <name>substrate</name>
    </ligand>
</feature>
<dbReference type="RefSeq" id="WP_138238120.1">
    <property type="nucleotide sequence ID" value="NZ_VBRY01000002.1"/>
</dbReference>
<comment type="caution">
    <text evidence="10">The sequence shown here is derived from an EMBL/GenBank/DDBJ whole genome shotgun (WGS) entry which is preliminary data.</text>
</comment>
<dbReference type="GO" id="GO:0006145">
    <property type="term" value="P:purine nucleobase catabolic process"/>
    <property type="evidence" value="ECO:0007669"/>
    <property type="project" value="TreeGrafter"/>
</dbReference>
<dbReference type="PANTHER" id="PTHR43668:SF2">
    <property type="entry name" value="ALLANTOINASE"/>
    <property type="match status" value="1"/>
</dbReference>